<dbReference type="Proteomes" id="UP001159363">
    <property type="component" value="Chromosome 4"/>
</dbReference>
<protein>
    <submittedName>
        <fullName evidence="2">Uncharacterized protein</fullName>
    </submittedName>
</protein>
<sequence length="441" mass="48869">MRVIEIKVKCQGSKFNDFQYGGQVTSQHGGRLNQNPIPDSPVRQSAIPYYCNGCFTSRPRRFMVHPASFHLFGWRLVQEDPSSWPWRGLSIPARFTNYNGVFQTCLAVRGLALNTVVCPWQEFNMLLAYAAAKLVREPIKGAAVAQWVEHQNSGVAVAQLVENPIAGPHPKISVSRASKLFRHNPIRFFLWSYVKDNVYRTLVPDLATLQQRIFTVIASIPPVMLTHVRTEVEYRLNVLCVTQGLHVETYSSLVTKANTGPCTQEKRDVLDQIGFVVGTVSRVAGKDGGCYRVRAEQSAGTHLPSLSGEAHSLEPSEQQGDNLHHTSSRCEHKLHCTDAAGREHCTPVSPLWFPRFTTSSAVISCRRTSTVVQSRDVWSTPNTEDFEQQRVRTWSNGGNAKHGETGEPRENPPANGKVGHVLACGDHLGDAAGKLTRAALI</sequence>
<evidence type="ECO:0000256" key="1">
    <source>
        <dbReference type="SAM" id="MobiDB-lite"/>
    </source>
</evidence>
<accession>A0ABQ9HF65</accession>
<evidence type="ECO:0000313" key="3">
    <source>
        <dbReference type="Proteomes" id="UP001159363"/>
    </source>
</evidence>
<reference evidence="2 3" key="1">
    <citation type="submission" date="2023-02" db="EMBL/GenBank/DDBJ databases">
        <title>LHISI_Scaffold_Assembly.</title>
        <authorList>
            <person name="Stuart O.P."/>
            <person name="Cleave R."/>
            <person name="Magrath M.J.L."/>
            <person name="Mikheyev A.S."/>
        </authorList>
    </citation>
    <scope>NUCLEOTIDE SEQUENCE [LARGE SCALE GENOMIC DNA]</scope>
    <source>
        <strain evidence="2">Daus_M_001</strain>
        <tissue evidence="2">Leg muscle</tissue>
    </source>
</reference>
<evidence type="ECO:0000313" key="2">
    <source>
        <dbReference type="EMBL" id="KAJ8882958.1"/>
    </source>
</evidence>
<feature type="compositionally biased region" description="Basic and acidic residues" evidence="1">
    <location>
        <begin position="401"/>
        <end position="410"/>
    </location>
</feature>
<name>A0ABQ9HF65_9NEOP</name>
<comment type="caution">
    <text evidence="2">The sequence shown here is derived from an EMBL/GenBank/DDBJ whole genome shotgun (WGS) entry which is preliminary data.</text>
</comment>
<dbReference type="EMBL" id="JARBHB010000005">
    <property type="protein sequence ID" value="KAJ8882958.1"/>
    <property type="molecule type" value="Genomic_DNA"/>
</dbReference>
<proteinExistence type="predicted"/>
<organism evidence="2 3">
    <name type="scientific">Dryococelus australis</name>
    <dbReference type="NCBI Taxonomy" id="614101"/>
    <lineage>
        <taxon>Eukaryota</taxon>
        <taxon>Metazoa</taxon>
        <taxon>Ecdysozoa</taxon>
        <taxon>Arthropoda</taxon>
        <taxon>Hexapoda</taxon>
        <taxon>Insecta</taxon>
        <taxon>Pterygota</taxon>
        <taxon>Neoptera</taxon>
        <taxon>Polyneoptera</taxon>
        <taxon>Phasmatodea</taxon>
        <taxon>Verophasmatodea</taxon>
        <taxon>Anareolatae</taxon>
        <taxon>Phasmatidae</taxon>
        <taxon>Eurycanthinae</taxon>
        <taxon>Dryococelus</taxon>
    </lineage>
</organism>
<keyword evidence="3" id="KW-1185">Reference proteome</keyword>
<gene>
    <name evidence="2" type="ORF">PR048_014797</name>
</gene>
<feature type="region of interest" description="Disordered" evidence="1">
    <location>
        <begin position="395"/>
        <end position="414"/>
    </location>
</feature>
<dbReference type="InterPro" id="IPR036397">
    <property type="entry name" value="RNaseH_sf"/>
</dbReference>
<dbReference type="Gene3D" id="3.30.420.10">
    <property type="entry name" value="Ribonuclease H-like superfamily/Ribonuclease H"/>
    <property type="match status" value="1"/>
</dbReference>
<feature type="region of interest" description="Disordered" evidence="1">
    <location>
        <begin position="301"/>
        <end position="326"/>
    </location>
</feature>